<name>A0ABV2LBU6_9HYPH</name>
<evidence type="ECO:0000313" key="9">
    <source>
        <dbReference type="Proteomes" id="UP001549145"/>
    </source>
</evidence>
<gene>
    <name evidence="8" type="ORF">ABID43_003854</name>
</gene>
<dbReference type="PANTHER" id="PTHR30250:SF26">
    <property type="entry name" value="PSMA PROTEIN"/>
    <property type="match status" value="1"/>
</dbReference>
<accession>A0ABV2LBU6</accession>
<proteinExistence type="predicted"/>
<evidence type="ECO:0000256" key="4">
    <source>
        <dbReference type="ARBA" id="ARBA00022989"/>
    </source>
</evidence>
<feature type="compositionally biased region" description="Low complexity" evidence="6">
    <location>
        <begin position="537"/>
        <end position="551"/>
    </location>
</feature>
<keyword evidence="5 7" id="KW-0472">Membrane</keyword>
<feature type="region of interest" description="Disordered" evidence="6">
    <location>
        <begin position="528"/>
        <end position="565"/>
    </location>
</feature>
<dbReference type="PANTHER" id="PTHR30250">
    <property type="entry name" value="PST FAMILY PREDICTED COLANIC ACID TRANSPORTER"/>
    <property type="match status" value="1"/>
</dbReference>
<keyword evidence="4 7" id="KW-1133">Transmembrane helix</keyword>
<feature type="transmembrane region" description="Helical" evidence="7">
    <location>
        <begin position="68"/>
        <end position="87"/>
    </location>
</feature>
<evidence type="ECO:0000256" key="3">
    <source>
        <dbReference type="ARBA" id="ARBA00022692"/>
    </source>
</evidence>
<dbReference type="RefSeq" id="WP_238281524.1">
    <property type="nucleotide sequence ID" value="NZ_BPQL01000126.1"/>
</dbReference>
<feature type="transmembrane region" description="Helical" evidence="7">
    <location>
        <begin position="25"/>
        <end position="48"/>
    </location>
</feature>
<feature type="transmembrane region" description="Helical" evidence="7">
    <location>
        <begin position="108"/>
        <end position="132"/>
    </location>
</feature>
<comment type="subcellular location">
    <subcellularLocation>
        <location evidence="1">Cell membrane</location>
        <topology evidence="1">Multi-pass membrane protein</topology>
    </subcellularLocation>
</comment>
<evidence type="ECO:0000313" key="8">
    <source>
        <dbReference type="EMBL" id="MET3694295.1"/>
    </source>
</evidence>
<sequence>MSEPAPPATPPGLPRPDDGATTHRFGVNVASNLAYFVLSTGLMLWYVPFLVRHLGVAAYGMVPLANSVVMYAIVVSESLYTAYFRYLAIDLNRGDAEAARRTFASASLLTLLACGLLMVPFGAFTLLLPYTLAVPPGLDRATQFLFAGTACTLLAGLLTGLFSTSSAIAHRFDLRNLGRGASMAARIGVVAVCFALWPASLWHVGAGLMASAALGLAIDVAVWRHLTPTLRFAPGAADHACVRRLFRMTGWSAINMLGLLMLMHADLLVINLMFGPEATGRYGAILLIPLLVHTVAEIVLPLLAPLIMARYAARNTEGIRNLVTDAARLLALGLALPAGLICGLGKPLLTLWLGPDFAGMHIVLALLVGHLTINLALRPVGYIFTAYDKMRLQGLVTVACGVAYIVLAVSAARWGGWGVAGVAGACAFVWTLRNTAVLSTCAARVLGLSPWVFIRPLAGGVLMLVGLSLSGFLIATTWPPRTWPALAMTATALSLGYAGLSWGLLLSASDRTRAAALVRWLLERLRSPGRSHGDPEPQAAGLVAPAPGLAPIRRTSPTGWPRSRP</sequence>
<feature type="transmembrane region" description="Helical" evidence="7">
    <location>
        <begin position="206"/>
        <end position="223"/>
    </location>
</feature>
<keyword evidence="3 7" id="KW-0812">Transmembrane</keyword>
<comment type="caution">
    <text evidence="8">The sequence shown here is derived from an EMBL/GenBank/DDBJ whole genome shotgun (WGS) entry which is preliminary data.</text>
</comment>
<keyword evidence="9" id="KW-1185">Reference proteome</keyword>
<dbReference type="InterPro" id="IPR050833">
    <property type="entry name" value="Poly_Biosynth_Transport"/>
</dbReference>
<evidence type="ECO:0000256" key="1">
    <source>
        <dbReference type="ARBA" id="ARBA00004651"/>
    </source>
</evidence>
<feature type="transmembrane region" description="Helical" evidence="7">
    <location>
        <begin position="392"/>
        <end position="409"/>
    </location>
</feature>
<reference evidence="8 9" key="1">
    <citation type="submission" date="2024-06" db="EMBL/GenBank/DDBJ databases">
        <title>Genomic Encyclopedia of Type Strains, Phase IV (KMG-IV): sequencing the most valuable type-strain genomes for metagenomic binning, comparative biology and taxonomic classification.</title>
        <authorList>
            <person name="Goeker M."/>
        </authorList>
    </citation>
    <scope>NUCLEOTIDE SEQUENCE [LARGE SCALE GENOMIC DNA]</scope>
    <source>
        <strain evidence="8 9">DSM 21331</strain>
    </source>
</reference>
<keyword evidence="2" id="KW-1003">Cell membrane</keyword>
<feature type="transmembrane region" description="Helical" evidence="7">
    <location>
        <begin position="452"/>
        <end position="474"/>
    </location>
</feature>
<feature type="transmembrane region" description="Helical" evidence="7">
    <location>
        <begin position="329"/>
        <end position="352"/>
    </location>
</feature>
<feature type="transmembrane region" description="Helical" evidence="7">
    <location>
        <begin position="286"/>
        <end position="308"/>
    </location>
</feature>
<feature type="transmembrane region" description="Helical" evidence="7">
    <location>
        <begin position="415"/>
        <end position="432"/>
    </location>
</feature>
<organism evidence="8 9">
    <name type="scientific">Methylobacterium goesingense</name>
    <dbReference type="NCBI Taxonomy" id="243690"/>
    <lineage>
        <taxon>Bacteria</taxon>
        <taxon>Pseudomonadati</taxon>
        <taxon>Pseudomonadota</taxon>
        <taxon>Alphaproteobacteria</taxon>
        <taxon>Hyphomicrobiales</taxon>
        <taxon>Methylobacteriaceae</taxon>
        <taxon>Methylobacterium</taxon>
    </lineage>
</organism>
<evidence type="ECO:0000256" key="6">
    <source>
        <dbReference type="SAM" id="MobiDB-lite"/>
    </source>
</evidence>
<feature type="transmembrane region" description="Helical" evidence="7">
    <location>
        <begin position="486"/>
        <end position="506"/>
    </location>
</feature>
<feature type="transmembrane region" description="Helical" evidence="7">
    <location>
        <begin position="253"/>
        <end position="274"/>
    </location>
</feature>
<feature type="transmembrane region" description="Helical" evidence="7">
    <location>
        <begin position="358"/>
        <end position="380"/>
    </location>
</feature>
<evidence type="ECO:0000256" key="7">
    <source>
        <dbReference type="SAM" id="Phobius"/>
    </source>
</evidence>
<evidence type="ECO:0000256" key="2">
    <source>
        <dbReference type="ARBA" id="ARBA00022475"/>
    </source>
</evidence>
<feature type="transmembrane region" description="Helical" evidence="7">
    <location>
        <begin position="183"/>
        <end position="200"/>
    </location>
</feature>
<evidence type="ECO:0000256" key="5">
    <source>
        <dbReference type="ARBA" id="ARBA00023136"/>
    </source>
</evidence>
<dbReference type="Proteomes" id="UP001549145">
    <property type="component" value="Unassembled WGS sequence"/>
</dbReference>
<dbReference type="EMBL" id="JBEPMM010000013">
    <property type="protein sequence ID" value="MET3694295.1"/>
    <property type="molecule type" value="Genomic_DNA"/>
</dbReference>
<protein>
    <submittedName>
        <fullName evidence="8">Membrane protein EpsK</fullName>
    </submittedName>
</protein>
<feature type="transmembrane region" description="Helical" evidence="7">
    <location>
        <begin position="144"/>
        <end position="162"/>
    </location>
</feature>